<comment type="caution">
    <text evidence="1">The sequence shown here is derived from an EMBL/GenBank/DDBJ whole genome shotgun (WGS) entry which is preliminary data.</text>
</comment>
<reference evidence="1 2" key="1">
    <citation type="journal article" date="2022" name="Nat. Plants">
        <title>Genomes of leafy and leafless Platanthera orchids illuminate the evolution of mycoheterotrophy.</title>
        <authorList>
            <person name="Li M.H."/>
            <person name="Liu K.W."/>
            <person name="Li Z."/>
            <person name="Lu H.C."/>
            <person name="Ye Q.L."/>
            <person name="Zhang D."/>
            <person name="Wang J.Y."/>
            <person name="Li Y.F."/>
            <person name="Zhong Z.M."/>
            <person name="Liu X."/>
            <person name="Yu X."/>
            <person name="Liu D.K."/>
            <person name="Tu X.D."/>
            <person name="Liu B."/>
            <person name="Hao Y."/>
            <person name="Liao X.Y."/>
            <person name="Jiang Y.T."/>
            <person name="Sun W.H."/>
            <person name="Chen J."/>
            <person name="Chen Y.Q."/>
            <person name="Ai Y."/>
            <person name="Zhai J.W."/>
            <person name="Wu S.S."/>
            <person name="Zhou Z."/>
            <person name="Hsiao Y.Y."/>
            <person name="Wu W.L."/>
            <person name="Chen Y.Y."/>
            <person name="Lin Y.F."/>
            <person name="Hsu J.L."/>
            <person name="Li C.Y."/>
            <person name="Wang Z.W."/>
            <person name="Zhao X."/>
            <person name="Zhong W.Y."/>
            <person name="Ma X.K."/>
            <person name="Ma L."/>
            <person name="Huang J."/>
            <person name="Chen G.Z."/>
            <person name="Huang M.Z."/>
            <person name="Huang L."/>
            <person name="Peng D.H."/>
            <person name="Luo Y.B."/>
            <person name="Zou S.Q."/>
            <person name="Chen S.P."/>
            <person name="Lan S."/>
            <person name="Tsai W.C."/>
            <person name="Van de Peer Y."/>
            <person name="Liu Z.J."/>
        </authorList>
    </citation>
    <scope>NUCLEOTIDE SEQUENCE [LARGE SCALE GENOMIC DNA]</scope>
    <source>
        <strain evidence="1">Lor288</strain>
    </source>
</reference>
<dbReference type="EMBL" id="JBBWWR010000011">
    <property type="protein sequence ID" value="KAK8959651.1"/>
    <property type="molecule type" value="Genomic_DNA"/>
</dbReference>
<organism evidence="1 2">
    <name type="scientific">Platanthera guangdongensis</name>
    <dbReference type="NCBI Taxonomy" id="2320717"/>
    <lineage>
        <taxon>Eukaryota</taxon>
        <taxon>Viridiplantae</taxon>
        <taxon>Streptophyta</taxon>
        <taxon>Embryophyta</taxon>
        <taxon>Tracheophyta</taxon>
        <taxon>Spermatophyta</taxon>
        <taxon>Magnoliopsida</taxon>
        <taxon>Liliopsida</taxon>
        <taxon>Asparagales</taxon>
        <taxon>Orchidaceae</taxon>
        <taxon>Orchidoideae</taxon>
        <taxon>Orchideae</taxon>
        <taxon>Orchidinae</taxon>
        <taxon>Platanthera</taxon>
    </lineage>
</organism>
<proteinExistence type="predicted"/>
<evidence type="ECO:0000313" key="2">
    <source>
        <dbReference type="Proteomes" id="UP001412067"/>
    </source>
</evidence>
<dbReference type="Proteomes" id="UP001412067">
    <property type="component" value="Unassembled WGS sequence"/>
</dbReference>
<protein>
    <submittedName>
        <fullName evidence="1">Uncharacterized protein</fullName>
    </submittedName>
</protein>
<keyword evidence="2" id="KW-1185">Reference proteome</keyword>
<accession>A0ABR2M6T6</accession>
<sequence length="153" mass="17221">MDGGLHLFTPYDHAFGLSESVIVKETTSTNASKERRRIDDIFALVGKDGKQIEALDPPKNVILTDLFPHQKEGLGWLVFMENSQDLPPFWQQKNGHYLNVLTNHQANERPEPLRGGIFADDMGLDAQNRNAVNGMVAAQVRASLLELFLFQYL</sequence>
<gene>
    <name evidence="1" type="ORF">KSP40_PGU000028</name>
</gene>
<name>A0ABR2M6T6_9ASPA</name>
<evidence type="ECO:0000313" key="1">
    <source>
        <dbReference type="EMBL" id="KAK8959651.1"/>
    </source>
</evidence>